<dbReference type="Proteomes" id="UP001224775">
    <property type="component" value="Unassembled WGS sequence"/>
</dbReference>
<sequence>MLYLAWCCSIVVVEGSGTFVRDIIMRRIRLQSTVVNIGLRLLLLFKCATTANSFLHHINNVGWKNHRHHRLLSVHRYRCSALHELAGDVKRDGIKYGMGGVDLYSKWIALVDQGHVTATTCINTSDGGDDDDDDVDSLNVRYGVKLVKEEGGMHLVEFVELLNENSVPYSKMKDRILSINQTLTEMQSTLWTIDSNSTSSGDISNNNSGLAIKCIYDEPYVAQLQLVRTLRPPRSKEMSGTAVARTASNTDATASCQPPQYNPSNSFLVGPLRLFGLQGDFHGEGEPRVRMSKLSTRLNEADSRKWDIYHNISPVDPRGHFLLLPDLEMSDKNWRDQSLIAHDCHDITYLASTIQPAGSLMLTFNSVGAGASQNHIHCHGWVCPPPPFLQDGIRNGYAVEDAAVASSFTLQQGVTVSLLDYPCTCIKLSMTIDGVGGADKLWPSSILSEIGGAIATVVQIAQEIEAPHNVAWTNSQNNVSGTVTLHSYVFFRSKAETIIPNTNSVYRLGASEMLGLFHCTGSIDQMESLSGEMESILSAVSEEPRNNIWNRVKVELSKQ</sequence>
<dbReference type="AlphaFoldDB" id="A0AAD9D4X1"/>
<gene>
    <name evidence="1" type="ORF">QTG54_016262</name>
</gene>
<evidence type="ECO:0000313" key="1">
    <source>
        <dbReference type="EMBL" id="KAK1733124.1"/>
    </source>
</evidence>
<name>A0AAD9D4X1_9STRA</name>
<accession>A0AAD9D4X1</accession>
<dbReference type="EMBL" id="JATAAI010000054">
    <property type="protein sequence ID" value="KAK1733124.1"/>
    <property type="molecule type" value="Genomic_DNA"/>
</dbReference>
<protein>
    <submittedName>
        <fullName evidence="1">Uncharacterized protein</fullName>
    </submittedName>
</protein>
<organism evidence="1 2">
    <name type="scientific">Skeletonema marinoi</name>
    <dbReference type="NCBI Taxonomy" id="267567"/>
    <lineage>
        <taxon>Eukaryota</taxon>
        <taxon>Sar</taxon>
        <taxon>Stramenopiles</taxon>
        <taxon>Ochrophyta</taxon>
        <taxon>Bacillariophyta</taxon>
        <taxon>Coscinodiscophyceae</taxon>
        <taxon>Thalassiosirophycidae</taxon>
        <taxon>Thalassiosirales</taxon>
        <taxon>Skeletonemataceae</taxon>
        <taxon>Skeletonema</taxon>
        <taxon>Skeletonema marinoi-dohrnii complex</taxon>
    </lineage>
</organism>
<reference evidence="1" key="1">
    <citation type="submission" date="2023-06" db="EMBL/GenBank/DDBJ databases">
        <title>Survivors Of The Sea: Transcriptome response of Skeletonema marinoi to long-term dormancy.</title>
        <authorList>
            <person name="Pinder M.I.M."/>
            <person name="Kourtchenko O."/>
            <person name="Robertson E.K."/>
            <person name="Larsson T."/>
            <person name="Maumus F."/>
            <person name="Osuna-Cruz C.M."/>
            <person name="Vancaester E."/>
            <person name="Stenow R."/>
            <person name="Vandepoele K."/>
            <person name="Ploug H."/>
            <person name="Bruchert V."/>
            <person name="Godhe A."/>
            <person name="Topel M."/>
        </authorList>
    </citation>
    <scope>NUCLEOTIDE SEQUENCE</scope>
    <source>
        <strain evidence="1">R05AC</strain>
    </source>
</reference>
<evidence type="ECO:0000313" key="2">
    <source>
        <dbReference type="Proteomes" id="UP001224775"/>
    </source>
</evidence>
<proteinExistence type="predicted"/>
<comment type="caution">
    <text evidence="1">The sequence shown here is derived from an EMBL/GenBank/DDBJ whole genome shotgun (WGS) entry which is preliminary data.</text>
</comment>
<keyword evidence="2" id="KW-1185">Reference proteome</keyword>